<feature type="compositionally biased region" description="Basic and acidic residues" evidence="1">
    <location>
        <begin position="93"/>
        <end position="119"/>
    </location>
</feature>
<proteinExistence type="predicted"/>
<dbReference type="OrthoDB" id="1928974at2759"/>
<feature type="compositionally biased region" description="Basic and acidic residues" evidence="1">
    <location>
        <begin position="154"/>
        <end position="167"/>
    </location>
</feature>
<feature type="compositionally biased region" description="Basic residues" evidence="1">
    <location>
        <begin position="120"/>
        <end position="138"/>
    </location>
</feature>
<dbReference type="EMBL" id="KV924124">
    <property type="protein sequence ID" value="PIO37976.1"/>
    <property type="molecule type" value="Genomic_DNA"/>
</dbReference>
<accession>A0A2G9SCW7</accession>
<keyword evidence="3" id="KW-1185">Reference proteome</keyword>
<evidence type="ECO:0000256" key="1">
    <source>
        <dbReference type="SAM" id="MobiDB-lite"/>
    </source>
</evidence>
<feature type="compositionally biased region" description="Basic residues" evidence="1">
    <location>
        <begin position="80"/>
        <end position="92"/>
    </location>
</feature>
<dbReference type="AlphaFoldDB" id="A0A2G9SCW7"/>
<feature type="region of interest" description="Disordered" evidence="1">
    <location>
        <begin position="80"/>
        <end position="169"/>
    </location>
</feature>
<sequence length="227" mass="25887">MKQAGLLRIILPDSGWKLSAHWSTGLWKGRSLLSSQRIAEKLSQVPVQSLDQLIDSGLQNESQECRTNCIVTNFFLKQGRRHGSKEKSSKKHRSDDIIDKDHSDKVRERLNSSENGEERHRRKDRKPSRGRSYSRSRSRVIVVGVVTGKNPDQGAEKGSDDPGHAPDPDTVIEAKAVSHTLDQKSTNFRHDQKMWSILPSDSPHRQHLFVRSVNLEFNPRTFHDIIE</sequence>
<protein>
    <submittedName>
        <fullName evidence="2">Uncharacterized protein</fullName>
    </submittedName>
</protein>
<reference evidence="3" key="1">
    <citation type="journal article" date="2017" name="Nat. Commun.">
        <title>The North American bullfrog draft genome provides insight into hormonal regulation of long noncoding RNA.</title>
        <authorList>
            <person name="Hammond S.A."/>
            <person name="Warren R.L."/>
            <person name="Vandervalk B.P."/>
            <person name="Kucuk E."/>
            <person name="Khan H."/>
            <person name="Gibb E.A."/>
            <person name="Pandoh P."/>
            <person name="Kirk H."/>
            <person name="Zhao Y."/>
            <person name="Jones M."/>
            <person name="Mungall A.J."/>
            <person name="Coope R."/>
            <person name="Pleasance S."/>
            <person name="Moore R.A."/>
            <person name="Holt R.A."/>
            <person name="Round J.M."/>
            <person name="Ohora S."/>
            <person name="Walle B.V."/>
            <person name="Veldhoen N."/>
            <person name="Helbing C.C."/>
            <person name="Birol I."/>
        </authorList>
    </citation>
    <scope>NUCLEOTIDE SEQUENCE [LARGE SCALE GENOMIC DNA]</scope>
</reference>
<gene>
    <name evidence="2" type="ORF">AB205_0049200</name>
</gene>
<evidence type="ECO:0000313" key="3">
    <source>
        <dbReference type="Proteomes" id="UP000228934"/>
    </source>
</evidence>
<name>A0A2G9SCW7_AQUCT</name>
<dbReference type="Proteomes" id="UP000228934">
    <property type="component" value="Unassembled WGS sequence"/>
</dbReference>
<organism evidence="2 3">
    <name type="scientific">Aquarana catesbeiana</name>
    <name type="common">American bullfrog</name>
    <name type="synonym">Rana catesbeiana</name>
    <dbReference type="NCBI Taxonomy" id="8400"/>
    <lineage>
        <taxon>Eukaryota</taxon>
        <taxon>Metazoa</taxon>
        <taxon>Chordata</taxon>
        <taxon>Craniata</taxon>
        <taxon>Vertebrata</taxon>
        <taxon>Euteleostomi</taxon>
        <taxon>Amphibia</taxon>
        <taxon>Batrachia</taxon>
        <taxon>Anura</taxon>
        <taxon>Neobatrachia</taxon>
        <taxon>Ranoidea</taxon>
        <taxon>Ranidae</taxon>
        <taxon>Aquarana</taxon>
    </lineage>
</organism>
<evidence type="ECO:0000313" key="2">
    <source>
        <dbReference type="EMBL" id="PIO37976.1"/>
    </source>
</evidence>